<protein>
    <recommendedName>
        <fullName evidence="2">Nucleoid-associated protein D5H78_01085</fullName>
    </recommendedName>
</protein>
<dbReference type="InterPro" id="IPR036894">
    <property type="entry name" value="YbaB-like_sf"/>
</dbReference>
<dbReference type="GO" id="GO:0043590">
    <property type="term" value="C:bacterial nucleoid"/>
    <property type="evidence" value="ECO:0007669"/>
    <property type="project" value="UniProtKB-UniRule"/>
</dbReference>
<dbReference type="GO" id="GO:0005829">
    <property type="term" value="C:cytosol"/>
    <property type="evidence" value="ECO:0007669"/>
    <property type="project" value="TreeGrafter"/>
</dbReference>
<dbReference type="SUPFAM" id="SSF82607">
    <property type="entry name" value="YbaB-like"/>
    <property type="match status" value="1"/>
</dbReference>
<keyword evidence="3" id="KW-0175">Coiled coil</keyword>
<accession>A0A3A3Z995</accession>
<dbReference type="NCBIfam" id="TIGR00103">
    <property type="entry name" value="DNA_YbaB_EbfC"/>
    <property type="match status" value="1"/>
</dbReference>
<evidence type="ECO:0000256" key="2">
    <source>
        <dbReference type="HAMAP-Rule" id="MF_00274"/>
    </source>
</evidence>
<dbReference type="InterPro" id="IPR004401">
    <property type="entry name" value="YbaB/EbfC"/>
</dbReference>
<gene>
    <name evidence="5" type="ORF">D5H78_01085</name>
</gene>
<reference evidence="5 6" key="1">
    <citation type="submission" date="2018-09" db="EMBL/GenBank/DDBJ databases">
        <title>YIM 75000 draft genome.</title>
        <authorList>
            <person name="Tang S."/>
            <person name="Feng Y."/>
        </authorList>
    </citation>
    <scope>NUCLEOTIDE SEQUENCE [LARGE SCALE GENOMIC DNA]</scope>
    <source>
        <strain evidence="5 6">YIM 75000</strain>
    </source>
</reference>
<dbReference type="HAMAP" id="MF_00274">
    <property type="entry name" value="DNA_YbaB_EbfC"/>
    <property type="match status" value="1"/>
</dbReference>
<keyword evidence="1 2" id="KW-0238">DNA-binding</keyword>
<dbReference type="Pfam" id="PF02575">
    <property type="entry name" value="YbaB_DNA_bd"/>
    <property type="match status" value="1"/>
</dbReference>
<comment type="caution">
    <text evidence="5">The sequence shown here is derived from an EMBL/GenBank/DDBJ whole genome shotgun (WGS) entry which is preliminary data.</text>
</comment>
<proteinExistence type="inferred from homology"/>
<evidence type="ECO:0000256" key="4">
    <source>
        <dbReference type="SAM" id="MobiDB-lite"/>
    </source>
</evidence>
<feature type="region of interest" description="Disordered" evidence="4">
    <location>
        <begin position="105"/>
        <end position="125"/>
    </location>
</feature>
<keyword evidence="2" id="KW-0963">Cytoplasm</keyword>
<feature type="coiled-coil region" evidence="3">
    <location>
        <begin position="9"/>
        <end position="36"/>
    </location>
</feature>
<name>A0A3A3Z995_9ACTN</name>
<evidence type="ECO:0000313" key="5">
    <source>
        <dbReference type="EMBL" id="RJK97646.1"/>
    </source>
</evidence>
<dbReference type="PANTHER" id="PTHR33449:SF1">
    <property type="entry name" value="NUCLEOID-ASSOCIATED PROTEIN YBAB"/>
    <property type="match status" value="1"/>
</dbReference>
<sequence>MFPGGQPDMAQLLAQAQQLQQQLAQAQEELARTRVDGSAGGGLVTATVMGSGELVDLTISPQAIEGSDAAEAAETVADLVLAAVRDATSNVADLQQQALGPLSQGLGALGGGLPGTPGAPGLPGL</sequence>
<dbReference type="EMBL" id="QZEZ01000001">
    <property type="protein sequence ID" value="RJK97646.1"/>
    <property type="molecule type" value="Genomic_DNA"/>
</dbReference>
<comment type="subunit">
    <text evidence="2">Homodimer.</text>
</comment>
<comment type="similarity">
    <text evidence="2">Belongs to the YbaB/EbfC family.</text>
</comment>
<evidence type="ECO:0000313" key="6">
    <source>
        <dbReference type="Proteomes" id="UP000265614"/>
    </source>
</evidence>
<keyword evidence="6" id="KW-1185">Reference proteome</keyword>
<evidence type="ECO:0000256" key="1">
    <source>
        <dbReference type="ARBA" id="ARBA00023125"/>
    </source>
</evidence>
<comment type="function">
    <text evidence="2">Binds to DNA and alters its conformation. May be involved in regulation of gene expression, nucleoid organization and DNA protection.</text>
</comment>
<dbReference type="Gene3D" id="3.30.1310.10">
    <property type="entry name" value="Nucleoid-associated protein YbaB-like domain"/>
    <property type="match status" value="1"/>
</dbReference>
<dbReference type="Proteomes" id="UP000265614">
    <property type="component" value="Unassembled WGS sequence"/>
</dbReference>
<dbReference type="GO" id="GO:0003677">
    <property type="term" value="F:DNA binding"/>
    <property type="evidence" value="ECO:0007669"/>
    <property type="project" value="UniProtKB-UniRule"/>
</dbReference>
<dbReference type="AlphaFoldDB" id="A0A3A3Z995"/>
<evidence type="ECO:0000256" key="3">
    <source>
        <dbReference type="SAM" id="Coils"/>
    </source>
</evidence>
<organism evidence="5 6">
    <name type="scientific">Vallicoccus soli</name>
    <dbReference type="NCBI Taxonomy" id="2339232"/>
    <lineage>
        <taxon>Bacteria</taxon>
        <taxon>Bacillati</taxon>
        <taxon>Actinomycetota</taxon>
        <taxon>Actinomycetes</taxon>
        <taxon>Motilibacterales</taxon>
        <taxon>Vallicoccaceae</taxon>
        <taxon>Vallicoccus</taxon>
    </lineage>
</organism>
<dbReference type="PIRSF" id="PIRSF004555">
    <property type="entry name" value="UCP004555"/>
    <property type="match status" value="1"/>
</dbReference>
<comment type="subcellular location">
    <subcellularLocation>
        <location evidence="2">Cytoplasm</location>
        <location evidence="2">Nucleoid</location>
    </subcellularLocation>
</comment>
<dbReference type="OrthoDB" id="9809370at2"/>
<dbReference type="PANTHER" id="PTHR33449">
    <property type="entry name" value="NUCLEOID-ASSOCIATED PROTEIN YBAB"/>
    <property type="match status" value="1"/>
</dbReference>